<keyword evidence="5" id="KW-1185">Reference proteome</keyword>
<dbReference type="CDD" id="cd00093">
    <property type="entry name" value="HTH_XRE"/>
    <property type="match status" value="1"/>
</dbReference>
<organism evidence="4 5">
    <name type="scientific">Streptomyces cathayae</name>
    <dbReference type="NCBI Taxonomy" id="3031124"/>
    <lineage>
        <taxon>Bacteria</taxon>
        <taxon>Bacillati</taxon>
        <taxon>Actinomycetota</taxon>
        <taxon>Actinomycetes</taxon>
        <taxon>Kitasatosporales</taxon>
        <taxon>Streptomycetaceae</taxon>
        <taxon>Streptomyces</taxon>
    </lineage>
</organism>
<dbReference type="Gene3D" id="1.10.260.40">
    <property type="entry name" value="lambda repressor-like DNA-binding domains"/>
    <property type="match status" value="1"/>
</dbReference>
<accession>A0ABY8JY56</accession>
<dbReference type="PANTHER" id="PTHR43236">
    <property type="entry name" value="ANTITOXIN HIGA1"/>
    <property type="match status" value="1"/>
</dbReference>
<evidence type="ECO:0000313" key="5">
    <source>
        <dbReference type="Proteomes" id="UP001216440"/>
    </source>
</evidence>
<gene>
    <name evidence="4" type="ORF">PYS65_04605</name>
</gene>
<dbReference type="InterPro" id="IPR010982">
    <property type="entry name" value="Lambda_DNA-bd_dom_sf"/>
</dbReference>
<reference evidence="4 5" key="1">
    <citation type="submission" date="2023-03" db="EMBL/GenBank/DDBJ databases">
        <authorList>
            <person name="Mo P."/>
        </authorList>
    </citation>
    <scope>NUCLEOTIDE SEQUENCE [LARGE SCALE GENOMIC DNA]</scope>
    <source>
        <strain evidence="4 5">HUAS 5</strain>
    </source>
</reference>
<dbReference type="InterPro" id="IPR010359">
    <property type="entry name" value="IrrE_HExxH"/>
</dbReference>
<dbReference type="RefSeq" id="WP_279332475.1">
    <property type="nucleotide sequence ID" value="NZ_CP121682.1"/>
</dbReference>
<dbReference type="Pfam" id="PF06114">
    <property type="entry name" value="Peptidase_M78"/>
    <property type="match status" value="1"/>
</dbReference>
<sequence>MKETVTDRVRSVMLRASVRQAEFAERVGLTPDKLSKSLSGVRRFTSLDLARIAEFGDTTVDWLLTGRDPLRPAFAARAVPSAMSGDGRATLKDLVERFTSAHEVLVLLGRAPQQPELPSAGPSHPTAPTDHKGCVDEGVALAEAALARLHAEGSPPVGSMDSAELLQALEQTFGVDVAKIGLPEGIDGAAWQADGFRLIMIARTRVPTRQRFTLAHELGHILARDAQDLLTETHLTPGHQKDLTEVRANVFAAHLLMPRSEIEAAVAAGGLSDEQLTSLVVHFQVSPSALAARLSQLGLIDERTAGRLRGLTTEDCHWLTGQSDLFQARTAWAQTKRLPFRPAQTLYEAYLDGETTLRPLAAYTGWEADRLREVLEPEPVPPEDPSSTAAVDEGDLVFQP</sequence>
<evidence type="ECO:0000256" key="1">
    <source>
        <dbReference type="ARBA" id="ARBA00007227"/>
    </source>
</evidence>
<feature type="region of interest" description="Disordered" evidence="2">
    <location>
        <begin position="377"/>
        <end position="400"/>
    </location>
</feature>
<feature type="domain" description="HTH cro/C1-type" evidence="3">
    <location>
        <begin position="9"/>
        <end position="63"/>
    </location>
</feature>
<dbReference type="InterPro" id="IPR052345">
    <property type="entry name" value="Rad_response_metalloprotease"/>
</dbReference>
<dbReference type="InterPro" id="IPR001387">
    <property type="entry name" value="Cro/C1-type_HTH"/>
</dbReference>
<name>A0ABY8JY56_9ACTN</name>
<dbReference type="SMART" id="SM00530">
    <property type="entry name" value="HTH_XRE"/>
    <property type="match status" value="1"/>
</dbReference>
<dbReference type="PROSITE" id="PS50943">
    <property type="entry name" value="HTH_CROC1"/>
    <property type="match status" value="1"/>
</dbReference>
<dbReference type="Proteomes" id="UP001216440">
    <property type="component" value="Chromosome"/>
</dbReference>
<evidence type="ECO:0000313" key="4">
    <source>
        <dbReference type="EMBL" id="WGD39475.1"/>
    </source>
</evidence>
<comment type="similarity">
    <text evidence="1">Belongs to the short-chain fatty acyl-CoA assimilation regulator (ScfR) family.</text>
</comment>
<evidence type="ECO:0000256" key="2">
    <source>
        <dbReference type="SAM" id="MobiDB-lite"/>
    </source>
</evidence>
<dbReference type="EMBL" id="CP121682">
    <property type="protein sequence ID" value="WGD39475.1"/>
    <property type="molecule type" value="Genomic_DNA"/>
</dbReference>
<dbReference type="SUPFAM" id="SSF47413">
    <property type="entry name" value="lambda repressor-like DNA-binding domains"/>
    <property type="match status" value="1"/>
</dbReference>
<dbReference type="Gene3D" id="1.10.10.2910">
    <property type="match status" value="1"/>
</dbReference>
<protein>
    <submittedName>
        <fullName evidence="4">XRE family transcriptional regulator</fullName>
    </submittedName>
</protein>
<dbReference type="PANTHER" id="PTHR43236:SF2">
    <property type="entry name" value="BLL0069 PROTEIN"/>
    <property type="match status" value="1"/>
</dbReference>
<evidence type="ECO:0000259" key="3">
    <source>
        <dbReference type="PROSITE" id="PS50943"/>
    </source>
</evidence>
<proteinExistence type="inferred from homology"/>